<dbReference type="Proteomes" id="UP001460270">
    <property type="component" value="Unassembled WGS sequence"/>
</dbReference>
<evidence type="ECO:0000256" key="1">
    <source>
        <dbReference type="SAM" id="MobiDB-lite"/>
    </source>
</evidence>
<protein>
    <submittedName>
        <fullName evidence="2">Uncharacterized protein</fullName>
    </submittedName>
</protein>
<evidence type="ECO:0000313" key="3">
    <source>
        <dbReference type="Proteomes" id="UP001460270"/>
    </source>
</evidence>
<dbReference type="AlphaFoldDB" id="A0AAW0NPB6"/>
<reference evidence="3" key="1">
    <citation type="submission" date="2024-04" db="EMBL/GenBank/DDBJ databases">
        <title>Salinicola lusitanus LLJ914,a marine bacterium isolated from the Okinawa Trough.</title>
        <authorList>
            <person name="Li J."/>
        </authorList>
    </citation>
    <scope>NUCLEOTIDE SEQUENCE [LARGE SCALE GENOMIC DNA]</scope>
</reference>
<feature type="region of interest" description="Disordered" evidence="1">
    <location>
        <begin position="21"/>
        <end position="40"/>
    </location>
</feature>
<comment type="caution">
    <text evidence="2">The sequence shown here is derived from an EMBL/GenBank/DDBJ whole genome shotgun (WGS) entry which is preliminary data.</text>
</comment>
<accession>A0AAW0NPB6</accession>
<name>A0AAW0NPB6_9GOBI</name>
<dbReference type="EMBL" id="JBBPFD010000013">
    <property type="protein sequence ID" value="KAK7901825.1"/>
    <property type="molecule type" value="Genomic_DNA"/>
</dbReference>
<evidence type="ECO:0000313" key="2">
    <source>
        <dbReference type="EMBL" id="KAK7901825.1"/>
    </source>
</evidence>
<gene>
    <name evidence="2" type="ORF">WMY93_018594</name>
</gene>
<feature type="region of interest" description="Disordered" evidence="1">
    <location>
        <begin position="74"/>
        <end position="119"/>
    </location>
</feature>
<proteinExistence type="predicted"/>
<sequence>MEPDTGLDFFLEAVLKSFDTPDDFSGNTPEVIPEPGSNVNLDDFGEADFKDLESFLESINSDLMTDQSMVMHAKNPAAASPEVPSSRPMKRALSEQETQSVPHQLSRNLPPGSTDYPPAKWRYVPSFGSYADMTDESHTLLHI</sequence>
<organism evidence="2 3">
    <name type="scientific">Mugilogobius chulae</name>
    <name type="common">yellowstripe goby</name>
    <dbReference type="NCBI Taxonomy" id="88201"/>
    <lineage>
        <taxon>Eukaryota</taxon>
        <taxon>Metazoa</taxon>
        <taxon>Chordata</taxon>
        <taxon>Craniata</taxon>
        <taxon>Vertebrata</taxon>
        <taxon>Euteleostomi</taxon>
        <taxon>Actinopterygii</taxon>
        <taxon>Neopterygii</taxon>
        <taxon>Teleostei</taxon>
        <taxon>Neoteleostei</taxon>
        <taxon>Acanthomorphata</taxon>
        <taxon>Gobiaria</taxon>
        <taxon>Gobiiformes</taxon>
        <taxon>Gobioidei</taxon>
        <taxon>Gobiidae</taxon>
        <taxon>Gobionellinae</taxon>
        <taxon>Mugilogobius</taxon>
    </lineage>
</organism>
<feature type="compositionally biased region" description="Polar residues" evidence="1">
    <location>
        <begin position="95"/>
        <end position="107"/>
    </location>
</feature>
<keyword evidence="3" id="KW-1185">Reference proteome</keyword>